<dbReference type="Proteomes" id="UP001158049">
    <property type="component" value="Unassembled WGS sequence"/>
</dbReference>
<dbReference type="Pfam" id="PF05721">
    <property type="entry name" value="PhyH"/>
    <property type="match status" value="1"/>
</dbReference>
<sequence length="306" mass="34055">MDYTQLMPGRAFKPLHSLLYYTQRVMTPRPLRRAVVRGLAGYLRVRHGMPDQKAFAGWEHEKTLAAMHADGYTLLGPLLSPQQLGDIRAYLADRLLAPHGRTQPTFPAQAPPPGLRMAEYSLADTLGCPHLLALANSAPLVRLAARYIGCKPTISAIGLRWSYPQDGSGAGSGLQGFHRDCDDWRFIKVFVYLTDVDEAAGPHVYVRGSHQEHCSVRLQPYSDDDIGRRYGASRIASITGQAGAGFAVDTHGIHKGMVPTQTPRLLLQIQYSLLPVYMYRYDAPRRTAQGQLDAYINRLFVRQSKI</sequence>
<dbReference type="SUPFAM" id="SSF51197">
    <property type="entry name" value="Clavaminate synthase-like"/>
    <property type="match status" value="1"/>
</dbReference>
<keyword evidence="2" id="KW-1185">Reference proteome</keyword>
<evidence type="ECO:0000313" key="2">
    <source>
        <dbReference type="Proteomes" id="UP001158049"/>
    </source>
</evidence>
<name>A0ABY1QPY6_9BURK</name>
<comment type="caution">
    <text evidence="1">The sequence shown here is derived from an EMBL/GenBank/DDBJ whole genome shotgun (WGS) entry which is preliminary data.</text>
</comment>
<proteinExistence type="predicted"/>
<dbReference type="Gene3D" id="2.60.120.620">
    <property type="entry name" value="q2cbj1_9rhob like domain"/>
    <property type="match status" value="1"/>
</dbReference>
<protein>
    <recommendedName>
        <fullName evidence="3">Phytanoyl-CoA dioxygenase</fullName>
    </recommendedName>
</protein>
<accession>A0ABY1QPY6</accession>
<dbReference type="EMBL" id="FXUL01000023">
    <property type="protein sequence ID" value="SMP75790.1"/>
    <property type="molecule type" value="Genomic_DNA"/>
</dbReference>
<dbReference type="RefSeq" id="WP_283444685.1">
    <property type="nucleotide sequence ID" value="NZ_FXUL01000023.1"/>
</dbReference>
<evidence type="ECO:0000313" key="1">
    <source>
        <dbReference type="EMBL" id="SMP75790.1"/>
    </source>
</evidence>
<dbReference type="InterPro" id="IPR008775">
    <property type="entry name" value="Phytyl_CoA_dOase-like"/>
</dbReference>
<evidence type="ECO:0008006" key="3">
    <source>
        <dbReference type="Google" id="ProtNLM"/>
    </source>
</evidence>
<organism evidence="1 2">
    <name type="scientific">Noviherbaspirillum suwonense</name>
    <dbReference type="NCBI Taxonomy" id="1224511"/>
    <lineage>
        <taxon>Bacteria</taxon>
        <taxon>Pseudomonadati</taxon>
        <taxon>Pseudomonadota</taxon>
        <taxon>Betaproteobacteria</taxon>
        <taxon>Burkholderiales</taxon>
        <taxon>Oxalobacteraceae</taxon>
        <taxon>Noviherbaspirillum</taxon>
    </lineage>
</organism>
<gene>
    <name evidence="1" type="ORF">SAMN06295970_12366</name>
</gene>
<reference evidence="1 2" key="1">
    <citation type="submission" date="2017-05" db="EMBL/GenBank/DDBJ databases">
        <authorList>
            <person name="Varghese N."/>
            <person name="Submissions S."/>
        </authorList>
    </citation>
    <scope>NUCLEOTIDE SEQUENCE [LARGE SCALE GENOMIC DNA]</scope>
    <source>
        <strain evidence="1 2">DSM 26001</strain>
    </source>
</reference>